<dbReference type="PROSITE" id="PS52015">
    <property type="entry name" value="TONB_CTD"/>
    <property type="match status" value="1"/>
</dbReference>
<evidence type="ECO:0000256" key="10">
    <source>
        <dbReference type="SAM" id="MobiDB-lite"/>
    </source>
</evidence>
<comment type="caution">
    <text evidence="12">The sequence shown here is derived from an EMBL/GenBank/DDBJ whole genome shotgun (WGS) entry which is preliminary data.</text>
</comment>
<evidence type="ECO:0000256" key="5">
    <source>
        <dbReference type="ARBA" id="ARBA00022519"/>
    </source>
</evidence>
<proteinExistence type="inferred from homology"/>
<keyword evidence="8" id="KW-1133">Transmembrane helix</keyword>
<name>A0ABU9CGP5_9BURK</name>
<evidence type="ECO:0000256" key="8">
    <source>
        <dbReference type="ARBA" id="ARBA00022989"/>
    </source>
</evidence>
<feature type="region of interest" description="Disordered" evidence="10">
    <location>
        <begin position="1"/>
        <end position="44"/>
    </location>
</feature>
<feature type="compositionally biased region" description="Pro residues" evidence="10">
    <location>
        <begin position="1"/>
        <end position="12"/>
    </location>
</feature>
<keyword evidence="7" id="KW-0653">Protein transport</keyword>
<evidence type="ECO:0000313" key="13">
    <source>
        <dbReference type="Proteomes" id="UP001365405"/>
    </source>
</evidence>
<organism evidence="12 13">
    <name type="scientific">Pseudaquabacterium inlustre</name>
    <dbReference type="NCBI Taxonomy" id="2984192"/>
    <lineage>
        <taxon>Bacteria</taxon>
        <taxon>Pseudomonadati</taxon>
        <taxon>Pseudomonadota</taxon>
        <taxon>Betaproteobacteria</taxon>
        <taxon>Burkholderiales</taxon>
        <taxon>Sphaerotilaceae</taxon>
        <taxon>Pseudaquabacterium</taxon>
    </lineage>
</organism>
<gene>
    <name evidence="12" type="ORF">AACH10_05450</name>
</gene>
<dbReference type="RefSeq" id="WP_341409355.1">
    <property type="nucleotide sequence ID" value="NZ_JBBUTH010000003.1"/>
</dbReference>
<dbReference type="InterPro" id="IPR051045">
    <property type="entry name" value="TonB-dependent_transducer"/>
</dbReference>
<feature type="compositionally biased region" description="Low complexity" evidence="10">
    <location>
        <begin position="157"/>
        <end position="188"/>
    </location>
</feature>
<dbReference type="PANTHER" id="PTHR33446">
    <property type="entry name" value="PROTEIN TONB-RELATED"/>
    <property type="match status" value="1"/>
</dbReference>
<dbReference type="NCBIfam" id="TIGR01352">
    <property type="entry name" value="tonB_Cterm"/>
    <property type="match status" value="1"/>
</dbReference>
<keyword evidence="9" id="KW-0472">Membrane</keyword>
<evidence type="ECO:0000256" key="1">
    <source>
        <dbReference type="ARBA" id="ARBA00004383"/>
    </source>
</evidence>
<keyword evidence="3" id="KW-0813">Transport</keyword>
<keyword evidence="5" id="KW-0997">Cell inner membrane</keyword>
<dbReference type="Proteomes" id="UP001365405">
    <property type="component" value="Unassembled WGS sequence"/>
</dbReference>
<protein>
    <submittedName>
        <fullName evidence="12">Energy transducer TonB</fullName>
    </submittedName>
</protein>
<evidence type="ECO:0000256" key="3">
    <source>
        <dbReference type="ARBA" id="ARBA00022448"/>
    </source>
</evidence>
<dbReference type="Gene3D" id="3.30.1150.10">
    <property type="match status" value="1"/>
</dbReference>
<keyword evidence="13" id="KW-1185">Reference proteome</keyword>
<keyword evidence="6" id="KW-0812">Transmembrane</keyword>
<dbReference type="InterPro" id="IPR006260">
    <property type="entry name" value="TonB/TolA_C"/>
</dbReference>
<feature type="domain" description="TonB C-terminal" evidence="11">
    <location>
        <begin position="199"/>
        <end position="290"/>
    </location>
</feature>
<evidence type="ECO:0000256" key="4">
    <source>
        <dbReference type="ARBA" id="ARBA00022475"/>
    </source>
</evidence>
<sequence>MNSPALPLPPGPMLAGGRPARWPRTGGDAVARPTVADRSTPDGALPVAPATPMAARMAAPLGTAAYSVGSQRRLGLLVLGLHIAAVWGLMQLGPVRDTLREVAPVMVSLIHTPAASPASPPPLPAPPKAARPEPAPLLPPPPVVVQSAAPAPPPQPVHVVADPAPAVTAPTPPAATAQPATTATPSPAVAPVAAGPRMLPSAAVQYLVPPVPEVPRASRRLNETGRVIVRVLITEAGLPDRLSVERSSGFARLDEAALAAVRKARFRPYTENGQPQSGWALVPVSFELEP</sequence>
<evidence type="ECO:0000259" key="11">
    <source>
        <dbReference type="PROSITE" id="PS52015"/>
    </source>
</evidence>
<evidence type="ECO:0000256" key="9">
    <source>
        <dbReference type="ARBA" id="ARBA00023136"/>
    </source>
</evidence>
<reference evidence="12 13" key="1">
    <citation type="submission" date="2024-04" db="EMBL/GenBank/DDBJ databases">
        <title>Novel species of the genus Ideonella isolated from streams.</title>
        <authorList>
            <person name="Lu H."/>
        </authorList>
    </citation>
    <scope>NUCLEOTIDE SEQUENCE [LARGE SCALE GENOMIC DNA]</scope>
    <source>
        <strain evidence="12 13">DXS22W</strain>
    </source>
</reference>
<dbReference type="EMBL" id="JBBUTH010000003">
    <property type="protein sequence ID" value="MEK8049672.1"/>
    <property type="molecule type" value="Genomic_DNA"/>
</dbReference>
<comment type="similarity">
    <text evidence="2">Belongs to the TonB family.</text>
</comment>
<keyword evidence="4" id="KW-1003">Cell membrane</keyword>
<evidence type="ECO:0000256" key="7">
    <source>
        <dbReference type="ARBA" id="ARBA00022927"/>
    </source>
</evidence>
<feature type="region of interest" description="Disordered" evidence="10">
    <location>
        <begin position="113"/>
        <end position="188"/>
    </location>
</feature>
<feature type="compositionally biased region" description="Pro residues" evidence="10">
    <location>
        <begin position="118"/>
        <end position="143"/>
    </location>
</feature>
<accession>A0ABU9CGP5</accession>
<dbReference type="Pfam" id="PF03544">
    <property type="entry name" value="TonB_C"/>
    <property type="match status" value="1"/>
</dbReference>
<evidence type="ECO:0000256" key="2">
    <source>
        <dbReference type="ARBA" id="ARBA00006555"/>
    </source>
</evidence>
<dbReference type="SUPFAM" id="SSF74653">
    <property type="entry name" value="TolA/TonB C-terminal domain"/>
    <property type="match status" value="1"/>
</dbReference>
<comment type="subcellular location">
    <subcellularLocation>
        <location evidence="1">Cell inner membrane</location>
        <topology evidence="1">Single-pass membrane protein</topology>
        <orientation evidence="1">Periplasmic side</orientation>
    </subcellularLocation>
</comment>
<evidence type="ECO:0000313" key="12">
    <source>
        <dbReference type="EMBL" id="MEK8049672.1"/>
    </source>
</evidence>
<dbReference type="PANTHER" id="PTHR33446:SF2">
    <property type="entry name" value="PROTEIN TONB"/>
    <property type="match status" value="1"/>
</dbReference>
<evidence type="ECO:0000256" key="6">
    <source>
        <dbReference type="ARBA" id="ARBA00022692"/>
    </source>
</evidence>
<dbReference type="InterPro" id="IPR037682">
    <property type="entry name" value="TonB_C"/>
</dbReference>